<dbReference type="GO" id="GO:0030983">
    <property type="term" value="F:mismatched DNA binding"/>
    <property type="evidence" value="ECO:0007669"/>
    <property type="project" value="InterPro"/>
</dbReference>
<dbReference type="AlphaFoldDB" id="A0AA40V810"/>
<proteinExistence type="predicted"/>
<dbReference type="EMBL" id="JAAMRD010000312">
    <property type="protein sequence ID" value="MBA1307750.1"/>
    <property type="molecule type" value="Genomic_DNA"/>
</dbReference>
<accession>A0AA40V810</accession>
<comment type="caution">
    <text evidence="2">The sequence shown here is derived from an EMBL/GenBank/DDBJ whole genome shotgun (WGS) entry which is preliminary data.</text>
</comment>
<dbReference type="InterPro" id="IPR007695">
    <property type="entry name" value="DNA_mismatch_repair_MutS-lik_N"/>
</dbReference>
<reference evidence="2" key="1">
    <citation type="submission" date="2020-02" db="EMBL/GenBank/DDBJ databases">
        <title>Synteny-based analysis reveals conserved mechanism for high triclosan tolerance in Pseudomonas, as well as instances of horizontal transfer.</title>
        <authorList>
            <person name="Mcfarland A.G."/>
            <person name="Bertucci H.K."/>
            <person name="Litmann E."/>
            <person name="Shen J."/>
            <person name="Huttenhower C."/>
            <person name="Hartmann E.M."/>
        </authorList>
    </citation>
    <scope>NUCLEOTIDE SEQUENCE</scope>
    <source>
        <strain evidence="2">109A1</strain>
    </source>
</reference>
<evidence type="ECO:0000313" key="3">
    <source>
        <dbReference type="Proteomes" id="UP001138621"/>
    </source>
</evidence>
<dbReference type="Pfam" id="PF01624">
    <property type="entry name" value="MutS_I"/>
    <property type="match status" value="1"/>
</dbReference>
<name>A0AA40V810_STUST</name>
<evidence type="ECO:0000313" key="2">
    <source>
        <dbReference type="EMBL" id="MBA1307750.1"/>
    </source>
</evidence>
<dbReference type="GO" id="GO:0005524">
    <property type="term" value="F:ATP binding"/>
    <property type="evidence" value="ECO:0007669"/>
    <property type="project" value="InterPro"/>
</dbReference>
<gene>
    <name evidence="2" type="ORF">G7024_25750</name>
</gene>
<dbReference type="GO" id="GO:0006298">
    <property type="term" value="P:mismatch repair"/>
    <property type="evidence" value="ECO:0007669"/>
    <property type="project" value="InterPro"/>
</dbReference>
<protein>
    <recommendedName>
        <fullName evidence="1">DNA mismatch repair protein MutS-like N-terminal domain-containing protein</fullName>
    </recommendedName>
</protein>
<dbReference type="Gene3D" id="3.40.1170.10">
    <property type="entry name" value="DNA repair protein MutS, domain I"/>
    <property type="match status" value="1"/>
</dbReference>
<evidence type="ECO:0000259" key="1">
    <source>
        <dbReference type="Pfam" id="PF01624"/>
    </source>
</evidence>
<sequence length="56" mass="6532">MGKIADTPMMVQYHEIKAQYPDAFVFYRLGDFYELFEEDAIQGAKILELTLTARNK</sequence>
<feature type="non-terminal residue" evidence="2">
    <location>
        <position position="56"/>
    </location>
</feature>
<dbReference type="InterPro" id="IPR016151">
    <property type="entry name" value="DNA_mismatch_repair_MutS_N"/>
</dbReference>
<feature type="domain" description="DNA mismatch repair protein MutS-like N-terminal" evidence="1">
    <location>
        <begin position="7"/>
        <end position="55"/>
    </location>
</feature>
<organism evidence="2 3">
    <name type="scientific">Stutzerimonas stutzeri</name>
    <name type="common">Pseudomonas stutzeri</name>
    <dbReference type="NCBI Taxonomy" id="316"/>
    <lineage>
        <taxon>Bacteria</taxon>
        <taxon>Pseudomonadati</taxon>
        <taxon>Pseudomonadota</taxon>
        <taxon>Gammaproteobacteria</taxon>
        <taxon>Pseudomonadales</taxon>
        <taxon>Pseudomonadaceae</taxon>
        <taxon>Stutzerimonas</taxon>
    </lineage>
</organism>
<dbReference type="Proteomes" id="UP001138621">
    <property type="component" value="Unassembled WGS sequence"/>
</dbReference>
<dbReference type="SUPFAM" id="SSF55271">
    <property type="entry name" value="DNA repair protein MutS, domain I"/>
    <property type="match status" value="1"/>
</dbReference>